<keyword evidence="4 7" id="KW-1133">Transmembrane helix</keyword>
<feature type="transmembrane region" description="Helical" evidence="7">
    <location>
        <begin position="330"/>
        <end position="354"/>
    </location>
</feature>
<evidence type="ECO:0000256" key="1">
    <source>
        <dbReference type="ARBA" id="ARBA00004651"/>
    </source>
</evidence>
<evidence type="ECO:0000313" key="10">
    <source>
        <dbReference type="EMBL" id="MCY1013603.1"/>
    </source>
</evidence>
<evidence type="ECO:0000256" key="5">
    <source>
        <dbReference type="ARBA" id="ARBA00023136"/>
    </source>
</evidence>
<keyword evidence="11" id="KW-1185">Reference proteome</keyword>
<dbReference type="Pfam" id="PF02687">
    <property type="entry name" value="FtsX"/>
    <property type="match status" value="1"/>
</dbReference>
<evidence type="ECO:0000259" key="9">
    <source>
        <dbReference type="Pfam" id="PF12704"/>
    </source>
</evidence>
<evidence type="ECO:0000313" key="11">
    <source>
        <dbReference type="Proteomes" id="UP001150924"/>
    </source>
</evidence>
<gene>
    <name evidence="10" type="ORF">OV079_50360</name>
</gene>
<dbReference type="PANTHER" id="PTHR30572">
    <property type="entry name" value="MEMBRANE COMPONENT OF TRANSPORTER-RELATED"/>
    <property type="match status" value="1"/>
</dbReference>
<dbReference type="GO" id="GO:0022857">
    <property type="term" value="F:transmembrane transporter activity"/>
    <property type="evidence" value="ECO:0007669"/>
    <property type="project" value="TreeGrafter"/>
</dbReference>
<dbReference type="InterPro" id="IPR003838">
    <property type="entry name" value="ABC3_permease_C"/>
</dbReference>
<feature type="transmembrane region" description="Helical" evidence="7">
    <location>
        <begin position="21"/>
        <end position="41"/>
    </location>
</feature>
<dbReference type="InterPro" id="IPR050250">
    <property type="entry name" value="Macrolide_Exporter_MacB"/>
</dbReference>
<comment type="caution">
    <text evidence="10">The sequence shown here is derived from an EMBL/GenBank/DDBJ whole genome shotgun (WGS) entry which is preliminary data.</text>
</comment>
<dbReference type="Pfam" id="PF12704">
    <property type="entry name" value="MacB_PCD"/>
    <property type="match status" value="1"/>
</dbReference>
<accession>A0A9X3J4Z1</accession>
<evidence type="ECO:0000259" key="8">
    <source>
        <dbReference type="Pfam" id="PF02687"/>
    </source>
</evidence>
<evidence type="ECO:0000256" key="7">
    <source>
        <dbReference type="SAM" id="Phobius"/>
    </source>
</evidence>
<evidence type="ECO:0000256" key="6">
    <source>
        <dbReference type="ARBA" id="ARBA00038076"/>
    </source>
</evidence>
<evidence type="ECO:0000256" key="4">
    <source>
        <dbReference type="ARBA" id="ARBA00022989"/>
    </source>
</evidence>
<dbReference type="GO" id="GO:0005886">
    <property type="term" value="C:plasma membrane"/>
    <property type="evidence" value="ECO:0007669"/>
    <property type="project" value="UniProtKB-SubCell"/>
</dbReference>
<organism evidence="10 11">
    <name type="scientific">Nannocystis pusilla</name>
    <dbReference type="NCBI Taxonomy" id="889268"/>
    <lineage>
        <taxon>Bacteria</taxon>
        <taxon>Pseudomonadati</taxon>
        <taxon>Myxococcota</taxon>
        <taxon>Polyangia</taxon>
        <taxon>Nannocystales</taxon>
        <taxon>Nannocystaceae</taxon>
        <taxon>Nannocystis</taxon>
    </lineage>
</organism>
<keyword evidence="5 7" id="KW-0472">Membrane</keyword>
<dbReference type="InterPro" id="IPR025857">
    <property type="entry name" value="MacB_PCD"/>
</dbReference>
<comment type="subcellular location">
    <subcellularLocation>
        <location evidence="1">Cell membrane</location>
        <topology evidence="1">Multi-pass membrane protein</topology>
    </subcellularLocation>
</comment>
<sequence length="409" mass="43063">MNLFSTFRVAVLALLLNKMRSFLTVLGIIIGVGSVIAMVAIGEGAKAEVQRAFDKMGTNLLVIRSGSAQTSGVRGGAGSQPTLLWTDVDAIRKETLYVTKVAPSLRQSVQILGEGKNWTTSAEGTTPEYFEIRNWSFQYGGPFNEQDVTTKAKVAVLGGTVVDNLFGNGADAVGSTVRINNVPFEVIGVLARKGQAATGQDADDVVMVPAGTFAAKVQGGLRQYLGGSIYVGAATPDDTRRAQAEITTLLRARHKLRDDEADDFTVSSLAEAASARQEGTETMTRLLAGIALVSLLVGGIGIMNIMLVSVTERTREIGLRMAIGARPGDILIQFVIEAVVLASVGGLLGVGLGFGVATYLSSEFGWATKIDPQIVALALGSSALVGIGFGLYPAHKASRLDPIQALRYE</sequence>
<dbReference type="Proteomes" id="UP001150924">
    <property type="component" value="Unassembled WGS sequence"/>
</dbReference>
<proteinExistence type="inferred from homology"/>
<feature type="transmembrane region" description="Helical" evidence="7">
    <location>
        <begin position="374"/>
        <end position="394"/>
    </location>
</feature>
<evidence type="ECO:0000256" key="2">
    <source>
        <dbReference type="ARBA" id="ARBA00022475"/>
    </source>
</evidence>
<protein>
    <submittedName>
        <fullName evidence="10">ABC transporter permease</fullName>
    </submittedName>
</protein>
<evidence type="ECO:0000256" key="3">
    <source>
        <dbReference type="ARBA" id="ARBA00022692"/>
    </source>
</evidence>
<dbReference type="PANTHER" id="PTHR30572:SF4">
    <property type="entry name" value="ABC TRANSPORTER PERMEASE YTRF"/>
    <property type="match status" value="1"/>
</dbReference>
<keyword evidence="3 7" id="KW-0812">Transmembrane</keyword>
<dbReference type="EMBL" id="JAPNKE010000002">
    <property type="protein sequence ID" value="MCY1013603.1"/>
    <property type="molecule type" value="Genomic_DNA"/>
</dbReference>
<name>A0A9X3J4Z1_9BACT</name>
<comment type="similarity">
    <text evidence="6">Belongs to the ABC-4 integral membrane protein family.</text>
</comment>
<feature type="domain" description="MacB-like periplasmic core" evidence="9">
    <location>
        <begin position="21"/>
        <end position="248"/>
    </location>
</feature>
<feature type="transmembrane region" description="Helical" evidence="7">
    <location>
        <begin position="286"/>
        <end position="310"/>
    </location>
</feature>
<reference evidence="10" key="1">
    <citation type="submission" date="2022-11" db="EMBL/GenBank/DDBJ databases">
        <title>Minimal conservation of predation-associated metabolite biosynthetic gene clusters underscores biosynthetic potential of Myxococcota including descriptions for ten novel species: Archangium lansinium sp. nov., Myxococcus landrumus sp. nov., Nannocystis bai.</title>
        <authorList>
            <person name="Ahearne A."/>
            <person name="Stevens C."/>
            <person name="Phillips K."/>
        </authorList>
    </citation>
    <scope>NUCLEOTIDE SEQUENCE</scope>
    <source>
        <strain evidence="10">Na p29</strain>
    </source>
</reference>
<dbReference type="RefSeq" id="WP_267777667.1">
    <property type="nucleotide sequence ID" value="NZ_JAPNKE010000002.1"/>
</dbReference>
<dbReference type="AlphaFoldDB" id="A0A9X3J4Z1"/>
<keyword evidence="2" id="KW-1003">Cell membrane</keyword>
<feature type="domain" description="ABC3 transporter permease C-terminal" evidence="8">
    <location>
        <begin position="290"/>
        <end position="402"/>
    </location>
</feature>